<gene>
    <name evidence="2" type="ORF">CLUMA_CG021523</name>
</gene>
<sequence>MNKPLTAAVKERSVNMNFLAVNIIGIFAFHIRFNGPVMSAFRIFHHFHITFTSKLTFAMMHAISLNAMMT</sequence>
<feature type="transmembrane region" description="Helical" evidence="1">
    <location>
        <begin position="12"/>
        <end position="31"/>
    </location>
</feature>
<keyword evidence="1" id="KW-0472">Membrane</keyword>
<dbReference type="EMBL" id="CVRI01000075">
    <property type="protein sequence ID" value="CRL08310.1"/>
    <property type="molecule type" value="Genomic_DNA"/>
</dbReference>
<dbReference type="Proteomes" id="UP000183832">
    <property type="component" value="Unassembled WGS sequence"/>
</dbReference>
<evidence type="ECO:0000313" key="3">
    <source>
        <dbReference type="Proteomes" id="UP000183832"/>
    </source>
</evidence>
<feature type="transmembrane region" description="Helical" evidence="1">
    <location>
        <begin position="43"/>
        <end position="63"/>
    </location>
</feature>
<evidence type="ECO:0000256" key="1">
    <source>
        <dbReference type="SAM" id="Phobius"/>
    </source>
</evidence>
<keyword evidence="1" id="KW-1133">Transmembrane helix</keyword>
<keyword evidence="3" id="KW-1185">Reference proteome</keyword>
<accession>A0A1J1J9V7</accession>
<reference evidence="2 3" key="1">
    <citation type="submission" date="2015-04" db="EMBL/GenBank/DDBJ databases">
        <authorList>
            <person name="Syromyatnikov M.Y."/>
            <person name="Popov V.N."/>
        </authorList>
    </citation>
    <scope>NUCLEOTIDE SEQUENCE [LARGE SCALE GENOMIC DNA]</scope>
</reference>
<dbReference type="AlphaFoldDB" id="A0A1J1J9V7"/>
<proteinExistence type="predicted"/>
<keyword evidence="1" id="KW-0812">Transmembrane</keyword>
<organism evidence="2 3">
    <name type="scientific">Clunio marinus</name>
    <dbReference type="NCBI Taxonomy" id="568069"/>
    <lineage>
        <taxon>Eukaryota</taxon>
        <taxon>Metazoa</taxon>
        <taxon>Ecdysozoa</taxon>
        <taxon>Arthropoda</taxon>
        <taxon>Hexapoda</taxon>
        <taxon>Insecta</taxon>
        <taxon>Pterygota</taxon>
        <taxon>Neoptera</taxon>
        <taxon>Endopterygota</taxon>
        <taxon>Diptera</taxon>
        <taxon>Nematocera</taxon>
        <taxon>Chironomoidea</taxon>
        <taxon>Chironomidae</taxon>
        <taxon>Clunio</taxon>
    </lineage>
</organism>
<name>A0A1J1J9V7_9DIPT</name>
<protein>
    <submittedName>
        <fullName evidence="2">CLUMA_CG021523, isoform A</fullName>
    </submittedName>
</protein>
<evidence type="ECO:0000313" key="2">
    <source>
        <dbReference type="EMBL" id="CRL08310.1"/>
    </source>
</evidence>